<dbReference type="AlphaFoldDB" id="A0A1D8NJK3"/>
<dbReference type="PANTHER" id="PTHR23429">
    <property type="entry name" value="GLUCOSE-6-PHOSPHATE 1-DEHYDROGENASE G6PD"/>
    <property type="match status" value="1"/>
</dbReference>
<dbReference type="VEuPathDB" id="FungiDB:YALI0_E22649g"/>
<evidence type="ECO:0000313" key="16">
    <source>
        <dbReference type="Proteomes" id="UP000182444"/>
    </source>
</evidence>
<dbReference type="InterPro" id="IPR036291">
    <property type="entry name" value="NAD(P)-bd_dom_sf"/>
</dbReference>
<evidence type="ECO:0000256" key="2">
    <source>
        <dbReference type="ARBA" id="ARBA00009975"/>
    </source>
</evidence>
<dbReference type="OrthoDB" id="60984at2759"/>
<dbReference type="UniPathway" id="UPA00115">
    <property type="reaction ID" value="UER00408"/>
</dbReference>
<dbReference type="SUPFAM" id="SSF51735">
    <property type="entry name" value="NAD(P)-binding Rossmann-fold domains"/>
    <property type="match status" value="1"/>
</dbReference>
<evidence type="ECO:0000256" key="3">
    <source>
        <dbReference type="ARBA" id="ARBA00013019"/>
    </source>
</evidence>
<dbReference type="PROSITE" id="PS00069">
    <property type="entry name" value="G6P_DEHYDROGENASE"/>
    <property type="match status" value="1"/>
</dbReference>
<evidence type="ECO:0000256" key="9">
    <source>
        <dbReference type="ARBA" id="ARBA00025382"/>
    </source>
</evidence>
<protein>
    <recommendedName>
        <fullName evidence="4 11">Glucose-6-phosphate 1-dehydrogenase</fullName>
        <ecNumber evidence="3 11">1.1.1.49</ecNumber>
    </recommendedName>
</protein>
<evidence type="ECO:0000313" key="14">
    <source>
        <dbReference type="EMBL" id="AOW05803.1"/>
    </source>
</evidence>
<evidence type="ECO:0000313" key="15">
    <source>
        <dbReference type="EMBL" id="RDW25521.1"/>
    </source>
</evidence>
<reference evidence="14 16" key="1">
    <citation type="journal article" date="2016" name="PLoS ONE">
        <title>Sequence Assembly of Yarrowia lipolytica Strain W29/CLIB89 Shows Transposable Element Diversity.</title>
        <authorList>
            <person name="Magnan C."/>
            <person name="Yu J."/>
            <person name="Chang I."/>
            <person name="Jahn E."/>
            <person name="Kanomata Y."/>
            <person name="Wu J."/>
            <person name="Zeller M."/>
            <person name="Oakes M."/>
            <person name="Baldi P."/>
            <person name="Sandmeyer S."/>
        </authorList>
    </citation>
    <scope>NUCLEOTIDE SEQUENCE [LARGE SCALE GENOMIC DNA]</scope>
    <source>
        <strain evidence="14">CLIB89</strain>
        <strain evidence="16">CLIB89(W29)</strain>
    </source>
</reference>
<proteinExistence type="inferred from homology"/>
<evidence type="ECO:0000256" key="1">
    <source>
        <dbReference type="ARBA" id="ARBA00004937"/>
    </source>
</evidence>
<dbReference type="VEuPathDB" id="FungiDB:YALI1_E26811g"/>
<dbReference type="Pfam" id="PF02781">
    <property type="entry name" value="G6PD_C"/>
    <property type="match status" value="1"/>
</dbReference>
<keyword evidence="6 11" id="KW-0521">NADP</keyword>
<dbReference type="InterPro" id="IPR022675">
    <property type="entry name" value="G6P_DH_C"/>
</dbReference>
<dbReference type="EC" id="1.1.1.49" evidence="3 11"/>
<dbReference type="Proteomes" id="UP000182444">
    <property type="component" value="Chromosome 1E"/>
</dbReference>
<gene>
    <name evidence="15" type="ORF">B0I71DRAFT_132418</name>
    <name evidence="14" type="ORF">YALI1_E26811g</name>
</gene>
<dbReference type="InterPro" id="IPR019796">
    <property type="entry name" value="G6P_DH_AS"/>
</dbReference>
<evidence type="ECO:0000256" key="8">
    <source>
        <dbReference type="ARBA" id="ARBA00023277"/>
    </source>
</evidence>
<dbReference type="InterPro" id="IPR001282">
    <property type="entry name" value="G6P_DH"/>
</dbReference>
<dbReference type="GO" id="GO:0009051">
    <property type="term" value="P:pentose-phosphate shunt, oxidative branch"/>
    <property type="evidence" value="ECO:0007669"/>
    <property type="project" value="TreeGrafter"/>
</dbReference>
<keyword evidence="8 11" id="KW-0119">Carbohydrate metabolism</keyword>
<organism evidence="14 16">
    <name type="scientific">Yarrowia lipolytica</name>
    <name type="common">Candida lipolytica</name>
    <dbReference type="NCBI Taxonomy" id="4952"/>
    <lineage>
        <taxon>Eukaryota</taxon>
        <taxon>Fungi</taxon>
        <taxon>Dikarya</taxon>
        <taxon>Ascomycota</taxon>
        <taxon>Saccharomycotina</taxon>
        <taxon>Dipodascomycetes</taxon>
        <taxon>Dipodascales</taxon>
        <taxon>Dipodascales incertae sedis</taxon>
        <taxon>Yarrowia</taxon>
    </lineage>
</organism>
<name>A0A1D8NJK3_YARLL</name>
<evidence type="ECO:0000256" key="11">
    <source>
        <dbReference type="RuleBase" id="RU362120"/>
    </source>
</evidence>
<dbReference type="FunFam" id="3.40.50.720:FF:000111">
    <property type="entry name" value="Glucose-6-phosphate 1-dehydrogenase"/>
    <property type="match status" value="1"/>
</dbReference>
<dbReference type="GO" id="GO:0005829">
    <property type="term" value="C:cytosol"/>
    <property type="evidence" value="ECO:0007669"/>
    <property type="project" value="TreeGrafter"/>
</dbReference>
<comment type="pathway">
    <text evidence="1 11">Carbohydrate degradation; pentose phosphate pathway; D-ribulose 5-phosphate from D-glucose 6-phosphate (oxidative stage): step 1/3.</text>
</comment>
<feature type="domain" description="Glucose-6-phosphate dehydrogenase NAD-binding" evidence="12">
    <location>
        <begin position="15"/>
        <end position="193"/>
    </location>
</feature>
<evidence type="ECO:0000256" key="7">
    <source>
        <dbReference type="ARBA" id="ARBA00023002"/>
    </source>
</evidence>
<accession>A0A1D8NJK3</accession>
<evidence type="ECO:0000259" key="12">
    <source>
        <dbReference type="Pfam" id="PF00479"/>
    </source>
</evidence>
<evidence type="ECO:0000256" key="5">
    <source>
        <dbReference type="ARBA" id="ARBA00022526"/>
    </source>
</evidence>
<dbReference type="FunFam" id="3.30.360.10:FF:000015">
    <property type="entry name" value="Glucose-6-phosphate 1-dehydrogenase"/>
    <property type="match status" value="1"/>
</dbReference>
<evidence type="ECO:0000256" key="4">
    <source>
        <dbReference type="ARBA" id="ARBA00020444"/>
    </source>
</evidence>
<dbReference type="eggNOG" id="KOG0563">
    <property type="taxonomic scope" value="Eukaryota"/>
</dbReference>
<keyword evidence="5 11" id="KW-0313">Glucose metabolism</keyword>
<dbReference type="Gene3D" id="3.40.50.720">
    <property type="entry name" value="NAD(P)-binding Rossmann-like Domain"/>
    <property type="match status" value="1"/>
</dbReference>
<evidence type="ECO:0000256" key="6">
    <source>
        <dbReference type="ARBA" id="ARBA00022857"/>
    </source>
</evidence>
<dbReference type="EMBL" id="KZ857337">
    <property type="protein sequence ID" value="RDW25521.1"/>
    <property type="molecule type" value="Genomic_DNA"/>
</dbReference>
<feature type="domain" description="Glucose-6-phosphate dehydrogenase C-terminal" evidence="13">
    <location>
        <begin position="196"/>
        <end position="480"/>
    </location>
</feature>
<dbReference type="GO" id="GO:0004345">
    <property type="term" value="F:glucose-6-phosphate dehydrogenase activity"/>
    <property type="evidence" value="ECO:0007669"/>
    <property type="project" value="UniProtKB-EC"/>
</dbReference>
<dbReference type="PANTHER" id="PTHR23429:SF0">
    <property type="entry name" value="GLUCOSE-6-PHOSPHATE 1-DEHYDROGENASE"/>
    <property type="match status" value="1"/>
</dbReference>
<dbReference type="GO" id="GO:0006006">
    <property type="term" value="P:glucose metabolic process"/>
    <property type="evidence" value="ECO:0007669"/>
    <property type="project" value="UniProtKB-KW"/>
</dbReference>
<dbReference type="EMBL" id="CP017557">
    <property type="protein sequence ID" value="AOW05803.1"/>
    <property type="molecule type" value="Genomic_DNA"/>
</dbReference>
<dbReference type="NCBIfam" id="TIGR00871">
    <property type="entry name" value="zwf"/>
    <property type="match status" value="1"/>
</dbReference>
<dbReference type="PIRSF" id="PIRSF000110">
    <property type="entry name" value="G6PD"/>
    <property type="match status" value="1"/>
</dbReference>
<reference evidence="15 17" key="2">
    <citation type="submission" date="2018-07" db="EMBL/GenBank/DDBJ databases">
        <title>Draft Genome Assemblies for Five Robust Yarrowia lipolytica Strains Exhibiting High Lipid Production and Pentose Sugar Utilization and Sugar Alcohol Secretion from Undetoxified Lignocellulosic Biomass Hydrolysates.</title>
        <authorList>
            <consortium name="DOE Joint Genome Institute"/>
            <person name="Walker C."/>
            <person name="Ryu S."/>
            <person name="Na H."/>
            <person name="Zane M."/>
            <person name="LaButti K."/>
            <person name="Lipzen A."/>
            <person name="Haridas S."/>
            <person name="Barry K."/>
            <person name="Grigoriev I.V."/>
            <person name="Quarterman J."/>
            <person name="Slininger P."/>
            <person name="Dien B."/>
            <person name="Trinh C.T."/>
        </authorList>
    </citation>
    <scope>NUCLEOTIDE SEQUENCE [LARGE SCALE GENOMIC DNA]</scope>
    <source>
        <strain evidence="15 17">YB392</strain>
    </source>
</reference>
<comment type="catalytic activity">
    <reaction evidence="10 11">
        <text>D-glucose 6-phosphate + NADP(+) = 6-phospho-D-glucono-1,5-lactone + NADPH + H(+)</text>
        <dbReference type="Rhea" id="RHEA:15841"/>
        <dbReference type="ChEBI" id="CHEBI:15378"/>
        <dbReference type="ChEBI" id="CHEBI:57783"/>
        <dbReference type="ChEBI" id="CHEBI:57955"/>
        <dbReference type="ChEBI" id="CHEBI:58349"/>
        <dbReference type="ChEBI" id="CHEBI:61548"/>
        <dbReference type="EC" id="1.1.1.49"/>
    </reaction>
</comment>
<dbReference type="GO" id="GO:0050661">
    <property type="term" value="F:NADP binding"/>
    <property type="evidence" value="ECO:0007669"/>
    <property type="project" value="InterPro"/>
</dbReference>
<evidence type="ECO:0000259" key="13">
    <source>
        <dbReference type="Pfam" id="PF02781"/>
    </source>
</evidence>
<dbReference type="PRINTS" id="PR00079">
    <property type="entry name" value="G6PDHDRGNASE"/>
</dbReference>
<evidence type="ECO:0000313" key="17">
    <source>
        <dbReference type="Proteomes" id="UP000256601"/>
    </source>
</evidence>
<dbReference type="KEGG" id="yli:2912994"/>
<dbReference type="GeneID" id="2912994"/>
<dbReference type="OMA" id="ERAGYYE"/>
<dbReference type="Proteomes" id="UP000256601">
    <property type="component" value="Unassembled WGS sequence"/>
</dbReference>
<comment type="function">
    <text evidence="9">Catalyzes the rate-limiting step of the oxidative pentose-phosphate pathway, which represents a route for the dissimilation of carbohydrates besides glycolysis. The main function of this enzyme is to provide reducing power (NADPH) and pentose phosphates for fatty acid and nucleic acid synthesis.</text>
</comment>
<dbReference type="InterPro" id="IPR022674">
    <property type="entry name" value="G6P_DH_NAD-bd"/>
</dbReference>
<dbReference type="SUPFAM" id="SSF55347">
    <property type="entry name" value="Glyceraldehyde-3-phosphate dehydrogenase-like, C-terminal domain"/>
    <property type="match status" value="1"/>
</dbReference>
<dbReference type="SMR" id="A0A1D8NJK3"/>
<sequence length="498" mass="56902">MTGTLPKFGDGTTIVVLGASGDLAKKKTFPALFGLYRNGLLPKNVEIIGYARSKMTQEEYHERISHYFKTPDDQSKEQAKKFLENTCYVQGPYDGAEGYQRLNEKIEEFEKKKPEPHYRLFYLALPPSVFLEAANGLKKYVYPGEGKARIIIEKPFGHDLASSRELQDGLAPLWKESEIFRIDHYLGKEMVKNLNILRFGNQFLSAVWDKNTISNVQISFKEPFGTEGRGGYFNDIGIIRDVIQNHLLQVLSILAMERPVTFGAEDIRDEKVKVLRCVDILNIDDVILGQYGPSEDGKKPGYTDDDGVPDDSRAVTFAALHLQIHNDRWEGVPFILRAGKALDEGKVEIRVQFRDVTKGVVDHLPRNELVIRIQPSESIYMKMNSKLPGLTAKNIVTDLDLTYNRRYSDVRIPEAYESLILDCLKGDHTNFVRNDELDISWKIFTDLLHKIDEDKSIVPEKYAYGSRGPERLKQWLRDRGYVRNGTELYQWPVTKGSS</sequence>
<dbReference type="RefSeq" id="XP_504275.1">
    <property type="nucleotide sequence ID" value="XM_504275.1"/>
</dbReference>
<keyword evidence="7 11" id="KW-0560">Oxidoreductase</keyword>
<comment type="similarity">
    <text evidence="2 11">Belongs to the glucose-6-phosphate dehydrogenase family.</text>
</comment>
<dbReference type="HAMAP" id="MF_00966">
    <property type="entry name" value="G6PD"/>
    <property type="match status" value="1"/>
</dbReference>
<dbReference type="Pfam" id="PF00479">
    <property type="entry name" value="G6PD_N"/>
    <property type="match status" value="1"/>
</dbReference>
<dbReference type="Gene3D" id="3.30.360.10">
    <property type="entry name" value="Dihydrodipicolinate Reductase, domain 2"/>
    <property type="match status" value="1"/>
</dbReference>
<evidence type="ECO:0000256" key="10">
    <source>
        <dbReference type="ARBA" id="ARBA00048749"/>
    </source>
</evidence>